<sequence>MAEPLVKQFPDARPGYPPKLFQFIASKTPSHHLAWDVGTGIGTAAKSVEVITVLKFDSVCDIVSDICHVSIVSDSQSPCLAEIYKDVIATDASEKQLEFATKLPNVRYQYTPSTMSMAEVEQMVAPKGTVDLVTVAQAMHWFDLPTFYQQVKWVLKKPHGVIAAWCYYLPRVSDAVDTVLDQLYSTEASVYWDSACKLFDDKYASIEFPFELVEGADHTGPFEFVTENEMNLDDFLTYIRSWSAYQTAKQKGVELLGEDVVKKLKLAWGEDAKKIVKFPVYLRIGRVGNAEHEMITFS</sequence>
<comment type="caution">
    <text evidence="2">The sequence shown here is derived from an EMBL/GenBank/DDBJ whole genome shotgun (WGS) entry which is preliminary data.</text>
</comment>
<dbReference type="GO" id="GO:0008757">
    <property type="term" value="F:S-adenosylmethionine-dependent methyltransferase activity"/>
    <property type="evidence" value="ECO:0007669"/>
    <property type="project" value="InterPro"/>
</dbReference>
<dbReference type="SUPFAM" id="SSF53335">
    <property type="entry name" value="S-adenosyl-L-methionine-dependent methyltransferases"/>
    <property type="match status" value="1"/>
</dbReference>
<dbReference type="PANTHER" id="PTHR45180:SF1">
    <property type="entry name" value="OS01G0307686 PROTEIN"/>
    <property type="match status" value="1"/>
</dbReference>
<dbReference type="EMBL" id="JAYMYR010000002">
    <property type="protein sequence ID" value="KAK7378071.1"/>
    <property type="molecule type" value="Genomic_DNA"/>
</dbReference>
<evidence type="ECO:0000259" key="1">
    <source>
        <dbReference type="Pfam" id="PF08241"/>
    </source>
</evidence>
<reference evidence="2 3" key="1">
    <citation type="submission" date="2024-01" db="EMBL/GenBank/DDBJ databases">
        <title>The genomes of 5 underutilized Papilionoideae crops provide insights into root nodulation and disease resistanc.</title>
        <authorList>
            <person name="Jiang F."/>
        </authorList>
    </citation>
    <scope>NUCLEOTIDE SEQUENCE [LARGE SCALE GENOMIC DNA]</scope>
    <source>
        <strain evidence="2">JINMINGXINNONG_FW02</strain>
        <tissue evidence="2">Leaves</tissue>
    </source>
</reference>
<keyword evidence="3" id="KW-1185">Reference proteome</keyword>
<evidence type="ECO:0000313" key="2">
    <source>
        <dbReference type="EMBL" id="KAK7378071.1"/>
    </source>
</evidence>
<dbReference type="PANTHER" id="PTHR45180">
    <property type="entry name" value="OS01G0307686 PROTEIN"/>
    <property type="match status" value="1"/>
</dbReference>
<feature type="domain" description="Methyltransferase type 11" evidence="1">
    <location>
        <begin position="76"/>
        <end position="157"/>
    </location>
</feature>
<dbReference type="InterPro" id="IPR013216">
    <property type="entry name" value="Methyltransf_11"/>
</dbReference>
<protein>
    <recommendedName>
        <fullName evidence="1">Methyltransferase type 11 domain-containing protein</fullName>
    </recommendedName>
</protein>
<name>A0AAN9NS59_PHACN</name>
<organism evidence="2 3">
    <name type="scientific">Phaseolus coccineus</name>
    <name type="common">Scarlet runner bean</name>
    <name type="synonym">Phaseolus multiflorus</name>
    <dbReference type="NCBI Taxonomy" id="3886"/>
    <lineage>
        <taxon>Eukaryota</taxon>
        <taxon>Viridiplantae</taxon>
        <taxon>Streptophyta</taxon>
        <taxon>Embryophyta</taxon>
        <taxon>Tracheophyta</taxon>
        <taxon>Spermatophyta</taxon>
        <taxon>Magnoliopsida</taxon>
        <taxon>eudicotyledons</taxon>
        <taxon>Gunneridae</taxon>
        <taxon>Pentapetalae</taxon>
        <taxon>rosids</taxon>
        <taxon>fabids</taxon>
        <taxon>Fabales</taxon>
        <taxon>Fabaceae</taxon>
        <taxon>Papilionoideae</taxon>
        <taxon>50 kb inversion clade</taxon>
        <taxon>NPAAA clade</taxon>
        <taxon>indigoferoid/millettioid clade</taxon>
        <taxon>Phaseoleae</taxon>
        <taxon>Phaseolus</taxon>
    </lineage>
</organism>
<dbReference type="AlphaFoldDB" id="A0AAN9NS59"/>
<accession>A0AAN9NS59</accession>
<dbReference type="Proteomes" id="UP001374584">
    <property type="component" value="Unassembled WGS sequence"/>
</dbReference>
<gene>
    <name evidence="2" type="ORF">VNO80_03507</name>
</gene>
<dbReference type="Pfam" id="PF08241">
    <property type="entry name" value="Methyltransf_11"/>
    <property type="match status" value="1"/>
</dbReference>
<dbReference type="Gene3D" id="3.40.50.150">
    <property type="entry name" value="Vaccinia Virus protein VP39"/>
    <property type="match status" value="1"/>
</dbReference>
<dbReference type="InterPro" id="IPR029063">
    <property type="entry name" value="SAM-dependent_MTases_sf"/>
</dbReference>
<proteinExistence type="predicted"/>
<evidence type="ECO:0000313" key="3">
    <source>
        <dbReference type="Proteomes" id="UP001374584"/>
    </source>
</evidence>